<feature type="domain" description="Glycosyl transferase family 1" evidence="1">
    <location>
        <begin position="211"/>
        <end position="377"/>
    </location>
</feature>
<dbReference type="CDD" id="cd03801">
    <property type="entry name" value="GT4_PimA-like"/>
    <property type="match status" value="1"/>
</dbReference>
<comment type="caution">
    <text evidence="3">The sequence shown here is derived from an EMBL/GenBank/DDBJ whole genome shotgun (WGS) entry which is preliminary data.</text>
</comment>
<dbReference type="InterPro" id="IPR028098">
    <property type="entry name" value="Glyco_trans_4-like_N"/>
</dbReference>
<dbReference type="Proteomes" id="UP000176406">
    <property type="component" value="Unassembled WGS sequence"/>
</dbReference>
<proteinExistence type="predicted"/>
<gene>
    <name evidence="3" type="ORF">A3A08_01765</name>
</gene>
<feature type="domain" description="Glycosyltransferase subfamily 4-like N-terminal" evidence="2">
    <location>
        <begin position="15"/>
        <end position="200"/>
    </location>
</feature>
<dbReference type="SUPFAM" id="SSF53756">
    <property type="entry name" value="UDP-Glycosyltransferase/glycogen phosphorylase"/>
    <property type="match status" value="1"/>
</dbReference>
<dbReference type="PANTHER" id="PTHR45947">
    <property type="entry name" value="SULFOQUINOVOSYL TRANSFERASE SQD2"/>
    <property type="match status" value="1"/>
</dbReference>
<accession>A0A1G2EA39</accession>
<dbReference type="Gene3D" id="3.40.50.2000">
    <property type="entry name" value="Glycogen Phosphorylase B"/>
    <property type="match status" value="2"/>
</dbReference>
<sequence>MRILILTDDFPPTSFGGAGIVAFNQARELAKMGHKVSVVTTTQNKNEEGVSVINGLEVSRIYANYQERYRAYFSLYNPQTVSRIRKILNEKKPDVVHAHNIHYYLSYHTLKTAKEVCNRVVFTAHDTLLYSYGKVKDESHLSWRKEFKTYRFRFNLFRNIIIRRYLGYVDCVVAVSESLARALNNNGITDVSVIHNGIDANAWTSNRELQDEFKTKYGLKDKKVILFSGRLSPAKGAMVTVRALLEIICKIPNAILLVVGQKNKASQAMLDMAIGSGASGNIVFTGWLDREKIKLAYFCSDIVVVPSIYLDPFPTVNLEAMASKKPIVGTCWGGTSEAVLDGFNGYIVDPNNADVLAEKILDLLKNPEKSKKFGANGFTKVGQDFSLAKQVDKYLSLYR</sequence>
<evidence type="ECO:0008006" key="5">
    <source>
        <dbReference type="Google" id="ProtNLM"/>
    </source>
</evidence>
<evidence type="ECO:0000259" key="1">
    <source>
        <dbReference type="Pfam" id="PF00534"/>
    </source>
</evidence>
<name>A0A1G2EA39_9BACT</name>
<organism evidence="3 4">
    <name type="scientific">Candidatus Nealsonbacteria bacterium RIFCSPLOWO2_01_FULL_41_9</name>
    <dbReference type="NCBI Taxonomy" id="1801671"/>
    <lineage>
        <taxon>Bacteria</taxon>
        <taxon>Candidatus Nealsoniibacteriota</taxon>
    </lineage>
</organism>
<dbReference type="EMBL" id="MHMG01000037">
    <property type="protein sequence ID" value="OGZ22733.1"/>
    <property type="molecule type" value="Genomic_DNA"/>
</dbReference>
<dbReference type="PANTHER" id="PTHR45947:SF13">
    <property type="entry name" value="TRANSFERASE"/>
    <property type="match status" value="1"/>
</dbReference>
<dbReference type="InterPro" id="IPR001296">
    <property type="entry name" value="Glyco_trans_1"/>
</dbReference>
<evidence type="ECO:0000313" key="3">
    <source>
        <dbReference type="EMBL" id="OGZ22733.1"/>
    </source>
</evidence>
<reference evidence="3 4" key="1">
    <citation type="journal article" date="2016" name="Nat. Commun.">
        <title>Thousands of microbial genomes shed light on interconnected biogeochemical processes in an aquifer system.</title>
        <authorList>
            <person name="Anantharaman K."/>
            <person name="Brown C.T."/>
            <person name="Hug L.A."/>
            <person name="Sharon I."/>
            <person name="Castelle C.J."/>
            <person name="Probst A.J."/>
            <person name="Thomas B.C."/>
            <person name="Singh A."/>
            <person name="Wilkins M.J."/>
            <person name="Karaoz U."/>
            <person name="Brodie E.L."/>
            <person name="Williams K.H."/>
            <person name="Hubbard S.S."/>
            <person name="Banfield J.F."/>
        </authorList>
    </citation>
    <scope>NUCLEOTIDE SEQUENCE [LARGE SCALE GENOMIC DNA]</scope>
</reference>
<evidence type="ECO:0000259" key="2">
    <source>
        <dbReference type="Pfam" id="PF13439"/>
    </source>
</evidence>
<evidence type="ECO:0000313" key="4">
    <source>
        <dbReference type="Proteomes" id="UP000176406"/>
    </source>
</evidence>
<dbReference type="Pfam" id="PF13439">
    <property type="entry name" value="Glyco_transf_4"/>
    <property type="match status" value="1"/>
</dbReference>
<protein>
    <recommendedName>
        <fullName evidence="5">Glycosyltransferase subfamily 4-like N-terminal domain-containing protein</fullName>
    </recommendedName>
</protein>
<dbReference type="GO" id="GO:0016757">
    <property type="term" value="F:glycosyltransferase activity"/>
    <property type="evidence" value="ECO:0007669"/>
    <property type="project" value="InterPro"/>
</dbReference>
<dbReference type="AlphaFoldDB" id="A0A1G2EA39"/>
<dbReference type="Pfam" id="PF00534">
    <property type="entry name" value="Glycos_transf_1"/>
    <property type="match status" value="1"/>
</dbReference>
<dbReference type="InterPro" id="IPR050194">
    <property type="entry name" value="Glycosyltransferase_grp1"/>
</dbReference>